<evidence type="ECO:0000313" key="8">
    <source>
        <dbReference type="Proteomes" id="UP000698028"/>
    </source>
</evidence>
<name>A0ABS6V809_9SPHN</name>
<reference evidence="7 8" key="1">
    <citation type="submission" date="2021-07" db="EMBL/GenBank/DDBJ databases">
        <title>The draft genome sequence of Sphingomicrobium sp. B8.</title>
        <authorList>
            <person name="Mu L."/>
        </authorList>
    </citation>
    <scope>NUCLEOTIDE SEQUENCE [LARGE SCALE GENOMIC DNA]</scope>
    <source>
        <strain evidence="7 8">B8</strain>
    </source>
</reference>
<evidence type="ECO:0000256" key="5">
    <source>
        <dbReference type="SAM" id="Phobius"/>
    </source>
</evidence>
<dbReference type="EMBL" id="JAHVAH010000001">
    <property type="protein sequence ID" value="MBW0145725.1"/>
    <property type="molecule type" value="Genomic_DNA"/>
</dbReference>
<evidence type="ECO:0000256" key="1">
    <source>
        <dbReference type="ARBA" id="ARBA00004127"/>
    </source>
</evidence>
<comment type="caution">
    <text evidence="7">The sequence shown here is derived from an EMBL/GenBank/DDBJ whole genome shotgun (WGS) entry which is preliminary data.</text>
</comment>
<evidence type="ECO:0000313" key="7">
    <source>
        <dbReference type="EMBL" id="MBW0145725.1"/>
    </source>
</evidence>
<dbReference type="InterPro" id="IPR010652">
    <property type="entry name" value="DUF1232"/>
</dbReference>
<dbReference type="Pfam" id="PF06803">
    <property type="entry name" value="DUF1232"/>
    <property type="match status" value="1"/>
</dbReference>
<keyword evidence="4 5" id="KW-0472">Membrane</keyword>
<keyword evidence="3 5" id="KW-1133">Transmembrane helix</keyword>
<comment type="subcellular location">
    <subcellularLocation>
        <location evidence="1">Endomembrane system</location>
        <topology evidence="1">Multi-pass membrane protein</topology>
    </subcellularLocation>
</comment>
<accession>A0ABS6V809</accession>
<organism evidence="7 8">
    <name type="scientific">Sphingomicrobium clamense</name>
    <dbReference type="NCBI Taxonomy" id="2851013"/>
    <lineage>
        <taxon>Bacteria</taxon>
        <taxon>Pseudomonadati</taxon>
        <taxon>Pseudomonadota</taxon>
        <taxon>Alphaproteobacteria</taxon>
        <taxon>Sphingomonadales</taxon>
        <taxon>Sphingomonadaceae</taxon>
        <taxon>Sphingomicrobium</taxon>
    </lineage>
</organism>
<proteinExistence type="predicted"/>
<evidence type="ECO:0000256" key="3">
    <source>
        <dbReference type="ARBA" id="ARBA00022989"/>
    </source>
</evidence>
<sequence length="119" mass="12940">MKRWAARLKRDALTVWIAARDRRVKLAPKLVAAMAAAYAFSPLDLIPDFIPVLGLVDDLIIVPLGLWVTLKMIPDDLVADLREKAAALAAKPVSRTGLAMVLAVWAAIAVWAWSEVSPA</sequence>
<gene>
    <name evidence="7" type="ORF">KTQ36_10530</name>
</gene>
<feature type="transmembrane region" description="Helical" evidence="5">
    <location>
        <begin position="93"/>
        <end position="113"/>
    </location>
</feature>
<dbReference type="Proteomes" id="UP000698028">
    <property type="component" value="Unassembled WGS sequence"/>
</dbReference>
<dbReference type="RefSeq" id="WP_218633609.1">
    <property type="nucleotide sequence ID" value="NZ_JAHVAH010000001.1"/>
</dbReference>
<protein>
    <submittedName>
        <fullName evidence="7">DUF1232 domain-containing protein</fullName>
    </submittedName>
</protein>
<evidence type="ECO:0000259" key="6">
    <source>
        <dbReference type="Pfam" id="PF06803"/>
    </source>
</evidence>
<feature type="domain" description="DUF1232" evidence="6">
    <location>
        <begin position="29"/>
        <end position="64"/>
    </location>
</feature>
<keyword evidence="8" id="KW-1185">Reference proteome</keyword>
<keyword evidence="2 5" id="KW-0812">Transmembrane</keyword>
<evidence type="ECO:0000256" key="2">
    <source>
        <dbReference type="ARBA" id="ARBA00022692"/>
    </source>
</evidence>
<evidence type="ECO:0000256" key="4">
    <source>
        <dbReference type="ARBA" id="ARBA00023136"/>
    </source>
</evidence>